<keyword evidence="3" id="KW-1185">Reference proteome</keyword>
<dbReference type="SMART" id="SM00225">
    <property type="entry name" value="BTB"/>
    <property type="match status" value="1"/>
</dbReference>
<reference evidence="2 3" key="1">
    <citation type="submission" date="2023-08" db="EMBL/GenBank/DDBJ databases">
        <authorList>
            <person name="Palmer J.M."/>
        </authorList>
    </citation>
    <scope>NUCLEOTIDE SEQUENCE [LARGE SCALE GENOMIC DNA]</scope>
    <source>
        <strain evidence="2 3">TWF481</strain>
    </source>
</reference>
<proteinExistence type="predicted"/>
<dbReference type="AlphaFoldDB" id="A0AAV9WMY4"/>
<dbReference type="Pfam" id="PF00651">
    <property type="entry name" value="BTB"/>
    <property type="match status" value="1"/>
</dbReference>
<dbReference type="EMBL" id="JAVHJL010000002">
    <property type="protein sequence ID" value="KAK6510250.1"/>
    <property type="molecule type" value="Genomic_DNA"/>
</dbReference>
<dbReference type="CDD" id="cd18186">
    <property type="entry name" value="BTB_POZ_ZBTB_KLHL-like"/>
    <property type="match status" value="1"/>
</dbReference>
<protein>
    <submittedName>
        <fullName evidence="2">Kelch-like protein 10</fullName>
    </submittedName>
</protein>
<comment type="caution">
    <text evidence="2">The sequence shown here is derived from an EMBL/GenBank/DDBJ whole genome shotgun (WGS) entry which is preliminary data.</text>
</comment>
<dbReference type="InterPro" id="IPR011333">
    <property type="entry name" value="SKP1/BTB/POZ_sf"/>
</dbReference>
<dbReference type="InterPro" id="IPR000210">
    <property type="entry name" value="BTB/POZ_dom"/>
</dbReference>
<organism evidence="2 3">
    <name type="scientific">Arthrobotrys musiformis</name>
    <dbReference type="NCBI Taxonomy" id="47236"/>
    <lineage>
        <taxon>Eukaryota</taxon>
        <taxon>Fungi</taxon>
        <taxon>Dikarya</taxon>
        <taxon>Ascomycota</taxon>
        <taxon>Pezizomycotina</taxon>
        <taxon>Orbiliomycetes</taxon>
        <taxon>Orbiliales</taxon>
        <taxon>Orbiliaceae</taxon>
        <taxon>Arthrobotrys</taxon>
    </lineage>
</organism>
<evidence type="ECO:0000313" key="2">
    <source>
        <dbReference type="EMBL" id="KAK6510250.1"/>
    </source>
</evidence>
<evidence type="ECO:0000313" key="3">
    <source>
        <dbReference type="Proteomes" id="UP001370758"/>
    </source>
</evidence>
<dbReference type="PROSITE" id="PS50097">
    <property type="entry name" value="BTB"/>
    <property type="match status" value="1"/>
</dbReference>
<accession>A0AAV9WMY4</accession>
<dbReference type="Gene3D" id="3.30.710.10">
    <property type="entry name" value="Potassium Channel Kv1.1, Chain A"/>
    <property type="match status" value="1"/>
</dbReference>
<evidence type="ECO:0000259" key="1">
    <source>
        <dbReference type="PROSITE" id="PS50097"/>
    </source>
</evidence>
<feature type="domain" description="BTB" evidence="1">
    <location>
        <begin position="14"/>
        <end position="81"/>
    </location>
</feature>
<dbReference type="PANTHER" id="PTHR47843">
    <property type="entry name" value="BTB DOMAIN-CONTAINING PROTEIN-RELATED"/>
    <property type="match status" value="1"/>
</dbReference>
<sequence>MSFKETPFYTFSQPDITLVVGDQELPVHEYVISPQSDFFKAALRSETKEAYERRIKLPEIQPKVMVEVLNWLYRAPLTSPLDAGDTAFSDTSISRMKEILEAHEFLQIKGAMRDYCKFVEDNLQKLGTDPTVRRPREDGNGTFVTFHRNYTSNIVGILNDAYKSGCTISKGAMARLIATVAYGNEGPDSRLTRFTTAVERLPDPDGAYFRDISLALVALQMSK</sequence>
<gene>
    <name evidence="2" type="primary">KLHL10</name>
    <name evidence="2" type="ORF">TWF481_004967</name>
</gene>
<dbReference type="SUPFAM" id="SSF54695">
    <property type="entry name" value="POZ domain"/>
    <property type="match status" value="1"/>
</dbReference>
<dbReference type="Proteomes" id="UP001370758">
    <property type="component" value="Unassembled WGS sequence"/>
</dbReference>
<name>A0AAV9WMY4_9PEZI</name>